<organism evidence="3 4">
    <name type="scientific">Methylocella silvestris (strain DSM 15510 / CIP 108128 / LMG 27833 / NCIMB 13906 / BL2)</name>
    <dbReference type="NCBI Taxonomy" id="395965"/>
    <lineage>
        <taxon>Bacteria</taxon>
        <taxon>Pseudomonadati</taxon>
        <taxon>Pseudomonadota</taxon>
        <taxon>Alphaproteobacteria</taxon>
        <taxon>Hyphomicrobiales</taxon>
        <taxon>Beijerinckiaceae</taxon>
        <taxon>Methylocella</taxon>
    </lineage>
</organism>
<feature type="chain" id="PRO_5002868425" description="Invasion associated locus B family protein" evidence="2">
    <location>
        <begin position="25"/>
        <end position="227"/>
    </location>
</feature>
<feature type="signal peptide" evidence="2">
    <location>
        <begin position="1"/>
        <end position="24"/>
    </location>
</feature>
<reference evidence="3 4" key="1">
    <citation type="journal article" date="2010" name="J. Bacteriol.">
        <title>Complete genome sequence of the aerobic facultative methanotroph Methylocella silvestris BL2.</title>
        <authorList>
            <person name="Chen Y."/>
            <person name="Crombie A."/>
            <person name="Rahman M.T."/>
            <person name="Dedysh S.N."/>
            <person name="Liesack W."/>
            <person name="Stott M.B."/>
            <person name="Alam M."/>
            <person name="Theisen A.R."/>
            <person name="Murrell J.C."/>
            <person name="Dunfield P.F."/>
        </authorList>
    </citation>
    <scope>NUCLEOTIDE SEQUENCE [LARGE SCALE GENOMIC DNA]</scope>
    <source>
        <strain evidence="4">DSM 15510 / CIP 108128 / LMG 27833 / NCIMB 13906 / BL2</strain>
    </source>
</reference>
<dbReference type="RefSeq" id="WP_012590266.1">
    <property type="nucleotide sequence ID" value="NC_011666.1"/>
</dbReference>
<evidence type="ECO:0000313" key="4">
    <source>
        <dbReference type="Proteomes" id="UP000002257"/>
    </source>
</evidence>
<name>B8EPJ1_METSB</name>
<accession>B8EPJ1</accession>
<dbReference type="HOGENOM" id="CLU_100562_0_0_5"/>
<dbReference type="AlphaFoldDB" id="B8EPJ1"/>
<evidence type="ECO:0008006" key="5">
    <source>
        <dbReference type="Google" id="ProtNLM"/>
    </source>
</evidence>
<dbReference type="InterPro" id="IPR038696">
    <property type="entry name" value="IalB_sf"/>
</dbReference>
<evidence type="ECO:0000256" key="2">
    <source>
        <dbReference type="SAM" id="SignalP"/>
    </source>
</evidence>
<protein>
    <recommendedName>
        <fullName evidence="5">Invasion associated locus B family protein</fullName>
    </recommendedName>
</protein>
<evidence type="ECO:0000313" key="3">
    <source>
        <dbReference type="EMBL" id="ACK50196.1"/>
    </source>
</evidence>
<keyword evidence="2" id="KW-0732">Signal</keyword>
<feature type="region of interest" description="Disordered" evidence="1">
    <location>
        <begin position="37"/>
        <end position="85"/>
    </location>
</feature>
<proteinExistence type="predicted"/>
<dbReference type="Pfam" id="PF06776">
    <property type="entry name" value="IalB"/>
    <property type="match status" value="1"/>
</dbReference>
<dbReference type="eggNOG" id="COG5342">
    <property type="taxonomic scope" value="Bacteria"/>
</dbReference>
<dbReference type="STRING" id="395965.Msil_1227"/>
<sequence>MIFRFLPGAALALAGFFAPSLCLAAIESRSSQELDSYGVAPAGRWTEARQTDPKSDEAKKSDAKKSGAKTGDAKPGEAKKPGKPVQVGSYGDWGAFLAEGAKDKTCYALATPKERAPAALKRDQAYVFISNRPAEKVRNEVSIIMGFAVKDGADARADIGGANFNLVAKGANAWIKNPAEEAQFVEALKKGSKLIVKAPSVKGNVTTDTYSLSGISQALDKVQKDCP</sequence>
<gene>
    <name evidence="3" type="ordered locus">Msil_1227</name>
</gene>
<dbReference type="KEGG" id="msl:Msil_1227"/>
<dbReference type="Gene3D" id="2.60.40.1880">
    <property type="entry name" value="Invasion associated locus B (IalB) protein"/>
    <property type="match status" value="1"/>
</dbReference>
<keyword evidence="4" id="KW-1185">Reference proteome</keyword>
<dbReference type="EMBL" id="CP001280">
    <property type="protein sequence ID" value="ACK50196.1"/>
    <property type="molecule type" value="Genomic_DNA"/>
</dbReference>
<dbReference type="InterPro" id="IPR010642">
    <property type="entry name" value="Invasion_prot_B"/>
</dbReference>
<dbReference type="Proteomes" id="UP000002257">
    <property type="component" value="Chromosome"/>
</dbReference>
<feature type="compositionally biased region" description="Basic and acidic residues" evidence="1">
    <location>
        <begin position="46"/>
        <end position="80"/>
    </location>
</feature>
<evidence type="ECO:0000256" key="1">
    <source>
        <dbReference type="SAM" id="MobiDB-lite"/>
    </source>
</evidence>